<dbReference type="Proteomes" id="UP001281147">
    <property type="component" value="Unassembled WGS sequence"/>
</dbReference>
<dbReference type="EMBL" id="JAUTXU010000013">
    <property type="protein sequence ID" value="KAK3722490.1"/>
    <property type="molecule type" value="Genomic_DNA"/>
</dbReference>
<name>A0ACC3NUL5_9PEZI</name>
<protein>
    <submittedName>
        <fullName evidence="1">Uncharacterized protein</fullName>
    </submittedName>
</protein>
<accession>A0ACC3NUL5</accession>
<keyword evidence="2" id="KW-1185">Reference proteome</keyword>
<evidence type="ECO:0000313" key="2">
    <source>
        <dbReference type="Proteomes" id="UP001281147"/>
    </source>
</evidence>
<organism evidence="1 2">
    <name type="scientific">Vermiconidia calcicola</name>
    <dbReference type="NCBI Taxonomy" id="1690605"/>
    <lineage>
        <taxon>Eukaryota</taxon>
        <taxon>Fungi</taxon>
        <taxon>Dikarya</taxon>
        <taxon>Ascomycota</taxon>
        <taxon>Pezizomycotina</taxon>
        <taxon>Dothideomycetes</taxon>
        <taxon>Dothideomycetidae</taxon>
        <taxon>Mycosphaerellales</taxon>
        <taxon>Extremaceae</taxon>
        <taxon>Vermiconidia</taxon>
    </lineage>
</organism>
<reference evidence="1" key="1">
    <citation type="submission" date="2023-07" db="EMBL/GenBank/DDBJ databases">
        <title>Black Yeasts Isolated from many extreme environments.</title>
        <authorList>
            <person name="Coleine C."/>
            <person name="Stajich J.E."/>
            <person name="Selbmann L."/>
        </authorList>
    </citation>
    <scope>NUCLEOTIDE SEQUENCE</scope>
    <source>
        <strain evidence="1">CCFEE 5714</strain>
    </source>
</reference>
<evidence type="ECO:0000313" key="1">
    <source>
        <dbReference type="EMBL" id="KAK3722490.1"/>
    </source>
</evidence>
<sequence length="349" mass="39558">MDDTAAPQPQNLQPFIVADELIERDERDEGYEDGSDGSSLTSIASRIRSGVSENGRIYAAYGKAGEFSARSLMCSEYGMPQDEKEADRIDMAHEKYFLLLDRNRYLAPIKENPQQILDLGTGTGIWSMDVADAFPSAQVTGVDIAPIQPSWVPPNCRFEVDDVEASWTFKQDYFDYIFARDLLFAIRDWPKLIRECYAHLKPGGWLELESIYGVLGCDDDTLPEDGSFRQFDSLVQEAAIAFGTPLTDPDKYKGWLEAAGFETVVERKFKIPSNPWAKDKRLKMVGLFERENFLGGLEGMSLRLFQKGLGWSPEETAILLAKVRSEIKNTRYHAYYPFYVVYGRKPQSV</sequence>
<comment type="caution">
    <text evidence="1">The sequence shown here is derived from an EMBL/GenBank/DDBJ whole genome shotgun (WGS) entry which is preliminary data.</text>
</comment>
<gene>
    <name evidence="1" type="ORF">LTR37_002482</name>
</gene>
<proteinExistence type="predicted"/>